<dbReference type="Pfam" id="PF03662">
    <property type="entry name" value="Glyco_hydro_79n"/>
    <property type="match status" value="1"/>
</dbReference>
<organism evidence="2 3">
    <name type="scientific">Tetracentron sinense</name>
    <name type="common">Spur-leaf</name>
    <dbReference type="NCBI Taxonomy" id="13715"/>
    <lineage>
        <taxon>Eukaryota</taxon>
        <taxon>Viridiplantae</taxon>
        <taxon>Streptophyta</taxon>
        <taxon>Embryophyta</taxon>
        <taxon>Tracheophyta</taxon>
        <taxon>Spermatophyta</taxon>
        <taxon>Magnoliopsida</taxon>
        <taxon>Trochodendrales</taxon>
        <taxon>Trochodendraceae</taxon>
        <taxon>Tetracentron</taxon>
    </lineage>
</organism>
<accession>A0A834ZEV4</accession>
<protein>
    <submittedName>
        <fullName evidence="2">Uncharacterized protein</fullName>
    </submittedName>
</protein>
<dbReference type="SUPFAM" id="SSF52402">
    <property type="entry name" value="Adenine nucleotide alpha hydrolases-like"/>
    <property type="match status" value="1"/>
</dbReference>
<dbReference type="GO" id="GO:0016740">
    <property type="term" value="F:transferase activity"/>
    <property type="evidence" value="ECO:0007669"/>
    <property type="project" value="UniProtKB-KW"/>
</dbReference>
<dbReference type="GO" id="GO:0002144">
    <property type="term" value="C:cytosolic tRNA wobble base thiouridylase complex"/>
    <property type="evidence" value="ECO:0007669"/>
    <property type="project" value="TreeGrafter"/>
</dbReference>
<dbReference type="InterPro" id="IPR014729">
    <property type="entry name" value="Rossmann-like_a/b/a_fold"/>
</dbReference>
<sequence>MEDVKITVKGVTSIAKTDDNFICVTLDGWPLAKCNYNQCPWGKLERLRFSICMAEEHQKSHECETPTVAVETTDRGMFSFLGKKEEEKPQEEVIVTEFEKECFYAVFEEEIHKVIVDNHLFKPGERIAIGASGGKRILDPTSFDLPQDSMVLAYVLSELNLRHNYGLHLFLLSVDEGITGYRDDSLETVKRNEVQALDRGAAMLKADRLCTEHNADDIAETILLNILRGDIARSLTCDSKLIPLHLLLELASVGTYSEPNY</sequence>
<comment type="caution">
    <text evidence="2">The sequence shown here is derived from an EMBL/GenBank/DDBJ whole genome shotgun (WGS) entry which is preliminary data.</text>
</comment>
<name>A0A834ZEV4_TETSI</name>
<evidence type="ECO:0000313" key="2">
    <source>
        <dbReference type="EMBL" id="KAF8405491.1"/>
    </source>
</evidence>
<reference evidence="2 3" key="1">
    <citation type="submission" date="2020-04" db="EMBL/GenBank/DDBJ databases">
        <title>Plant Genome Project.</title>
        <authorList>
            <person name="Zhang R.-G."/>
        </authorList>
    </citation>
    <scope>NUCLEOTIDE SEQUENCE [LARGE SCALE GENOMIC DNA]</scope>
    <source>
        <strain evidence="2">YNK0</strain>
        <tissue evidence="2">Leaf</tissue>
    </source>
</reference>
<dbReference type="GO" id="GO:0005739">
    <property type="term" value="C:mitochondrion"/>
    <property type="evidence" value="ECO:0007669"/>
    <property type="project" value="TreeGrafter"/>
</dbReference>
<dbReference type="GO" id="GO:0016020">
    <property type="term" value="C:membrane"/>
    <property type="evidence" value="ECO:0007669"/>
    <property type="project" value="InterPro"/>
</dbReference>
<evidence type="ECO:0000256" key="1">
    <source>
        <dbReference type="ARBA" id="ARBA00022679"/>
    </source>
</evidence>
<dbReference type="GO" id="GO:0000049">
    <property type="term" value="F:tRNA binding"/>
    <property type="evidence" value="ECO:0007669"/>
    <property type="project" value="TreeGrafter"/>
</dbReference>
<gene>
    <name evidence="2" type="ORF">HHK36_010398</name>
</gene>
<keyword evidence="3" id="KW-1185">Reference proteome</keyword>
<dbReference type="EMBL" id="JABCRI010000006">
    <property type="protein sequence ID" value="KAF8405491.1"/>
    <property type="molecule type" value="Genomic_DNA"/>
</dbReference>
<dbReference type="GO" id="GO:0016798">
    <property type="term" value="F:hydrolase activity, acting on glycosyl bonds"/>
    <property type="evidence" value="ECO:0007669"/>
    <property type="project" value="InterPro"/>
</dbReference>
<dbReference type="PANTHER" id="PTHR11807">
    <property type="entry name" value="ATPASES OF THE PP SUPERFAMILY-RELATED"/>
    <property type="match status" value="1"/>
</dbReference>
<dbReference type="Proteomes" id="UP000655225">
    <property type="component" value="Unassembled WGS sequence"/>
</dbReference>
<dbReference type="AlphaFoldDB" id="A0A834ZEV4"/>
<evidence type="ECO:0000313" key="3">
    <source>
        <dbReference type="Proteomes" id="UP000655225"/>
    </source>
</evidence>
<keyword evidence="1" id="KW-0808">Transferase</keyword>
<proteinExistence type="predicted"/>
<dbReference type="GO" id="GO:0002143">
    <property type="term" value="P:tRNA wobble position uridine thiolation"/>
    <property type="evidence" value="ECO:0007669"/>
    <property type="project" value="TreeGrafter"/>
</dbReference>
<dbReference type="PANTHER" id="PTHR11807:SF12">
    <property type="entry name" value="CYTOPLASMIC TRNA 2-THIOLATION PROTEIN 1"/>
    <property type="match status" value="1"/>
</dbReference>
<dbReference type="Gene3D" id="3.40.50.620">
    <property type="entry name" value="HUPs"/>
    <property type="match status" value="2"/>
</dbReference>
<dbReference type="InterPro" id="IPR005199">
    <property type="entry name" value="Glyco_hydro_79"/>
</dbReference>
<dbReference type="OrthoDB" id="198857at2759"/>